<dbReference type="InterPro" id="IPR004090">
    <property type="entry name" value="Chemotax_Me-accpt_rcpt"/>
</dbReference>
<evidence type="ECO:0000256" key="3">
    <source>
        <dbReference type="PROSITE-ProRule" id="PRU00284"/>
    </source>
</evidence>
<dbReference type="Pfam" id="PF00672">
    <property type="entry name" value="HAMP"/>
    <property type="match status" value="1"/>
</dbReference>
<accession>A0ABX1MSX6</accession>
<dbReference type="SMART" id="SM00304">
    <property type="entry name" value="HAMP"/>
    <property type="match status" value="2"/>
</dbReference>
<dbReference type="Proteomes" id="UP000652074">
    <property type="component" value="Unassembled WGS sequence"/>
</dbReference>
<evidence type="ECO:0000259" key="5">
    <source>
        <dbReference type="PROSITE" id="PS50111"/>
    </source>
</evidence>
<proteinExistence type="inferred from homology"/>
<dbReference type="PANTHER" id="PTHR32089">
    <property type="entry name" value="METHYL-ACCEPTING CHEMOTAXIS PROTEIN MCPB"/>
    <property type="match status" value="1"/>
</dbReference>
<evidence type="ECO:0000313" key="7">
    <source>
        <dbReference type="EMBL" id="NMF89204.1"/>
    </source>
</evidence>
<dbReference type="PROSITE" id="PS50111">
    <property type="entry name" value="CHEMOTAXIS_TRANSDUC_2"/>
    <property type="match status" value="1"/>
</dbReference>
<feature type="domain" description="HAMP" evidence="6">
    <location>
        <begin position="214"/>
        <end position="266"/>
    </location>
</feature>
<dbReference type="Pfam" id="PF00015">
    <property type="entry name" value="MCPsignal"/>
    <property type="match status" value="1"/>
</dbReference>
<evidence type="ECO:0000256" key="1">
    <source>
        <dbReference type="ARBA" id="ARBA00023224"/>
    </source>
</evidence>
<feature type="transmembrane region" description="Helical" evidence="4">
    <location>
        <begin position="194"/>
        <end position="216"/>
    </location>
</feature>
<reference evidence="7 8" key="1">
    <citation type="submission" date="2019-12" db="EMBL/GenBank/DDBJ databases">
        <title>Comparative genomics gives insights into the taxonomy of the Azoarcus-Aromatoleum group and reveals separate origins of nif in the plant-associated Azoarcus and non-plant-associated Aromatoleum sub-groups.</title>
        <authorList>
            <person name="Lafos M."/>
            <person name="Maluk M."/>
            <person name="Batista M."/>
            <person name="Junghare M."/>
            <person name="Carmona M."/>
            <person name="Faoro H."/>
            <person name="Cruz L.M."/>
            <person name="Battistoni F."/>
            <person name="De Souza E."/>
            <person name="Pedrosa F."/>
            <person name="Chen W.-M."/>
            <person name="Poole P.S."/>
            <person name="Dixon R.A."/>
            <person name="James E.K."/>
        </authorList>
    </citation>
    <scope>NUCLEOTIDE SEQUENCE [LARGE SCALE GENOMIC DNA]</scope>
    <source>
        <strain evidence="7 8">ToN1</strain>
    </source>
</reference>
<keyword evidence="8" id="KW-1185">Reference proteome</keyword>
<dbReference type="InterPro" id="IPR004089">
    <property type="entry name" value="MCPsignal_dom"/>
</dbReference>
<evidence type="ECO:0000256" key="2">
    <source>
        <dbReference type="ARBA" id="ARBA00029447"/>
    </source>
</evidence>
<dbReference type="Gene3D" id="1.10.287.950">
    <property type="entry name" value="Methyl-accepting chemotaxis protein"/>
    <property type="match status" value="1"/>
</dbReference>
<evidence type="ECO:0000313" key="8">
    <source>
        <dbReference type="Proteomes" id="UP000652074"/>
    </source>
</evidence>
<dbReference type="PANTHER" id="PTHR32089:SF112">
    <property type="entry name" value="LYSOZYME-LIKE PROTEIN-RELATED"/>
    <property type="match status" value="1"/>
</dbReference>
<evidence type="ECO:0000259" key="6">
    <source>
        <dbReference type="PROSITE" id="PS50885"/>
    </source>
</evidence>
<dbReference type="PRINTS" id="PR00260">
    <property type="entry name" value="CHEMTRNSDUCR"/>
</dbReference>
<feature type="transmembrane region" description="Helical" evidence="4">
    <location>
        <begin position="12"/>
        <end position="32"/>
    </location>
</feature>
<gene>
    <name evidence="7" type="ORF">GPA26_12040</name>
</gene>
<keyword evidence="4" id="KW-0812">Transmembrane</keyword>
<dbReference type="SUPFAM" id="SSF58104">
    <property type="entry name" value="Methyl-accepting chemotaxis protein (MCP) signaling domain"/>
    <property type="match status" value="1"/>
</dbReference>
<name>A0ABX1MSX6_9RHOO</name>
<organism evidence="7 8">
    <name type="scientific">Aromatoleum petrolei</name>
    <dbReference type="NCBI Taxonomy" id="76116"/>
    <lineage>
        <taxon>Bacteria</taxon>
        <taxon>Pseudomonadati</taxon>
        <taxon>Pseudomonadota</taxon>
        <taxon>Betaproteobacteria</taxon>
        <taxon>Rhodocyclales</taxon>
        <taxon>Rhodocyclaceae</taxon>
        <taxon>Aromatoleum</taxon>
    </lineage>
</organism>
<comment type="caution">
    <text evidence="7">The sequence shown here is derived from an EMBL/GenBank/DDBJ whole genome shotgun (WGS) entry which is preliminary data.</text>
</comment>
<dbReference type="RefSeq" id="WP_169206577.1">
    <property type="nucleotide sequence ID" value="NZ_CP059560.1"/>
</dbReference>
<protein>
    <submittedName>
        <fullName evidence="7">HAMP domain-containing protein</fullName>
    </submittedName>
</protein>
<dbReference type="CDD" id="cd06225">
    <property type="entry name" value="HAMP"/>
    <property type="match status" value="1"/>
</dbReference>
<comment type="similarity">
    <text evidence="2">Belongs to the methyl-accepting chemotaxis (MCP) protein family.</text>
</comment>
<sequence>MRFALSLRAKLHALALLAFTLIAALAAMLFYANAASTEALRRVYEENVIPLQHIQSIDDQLGEVRFRIAGVITDQMPAPGSRRHLAEVREALPRLWADYRARTPFAAEGTEEPELTARLDRGLAALPSLLDRLDKAYSASNDKELLTAILEDDWPGVIVNVSKPLATLIALRTQQVEKEYQESERMERRLNRSATILVVLAFALLAACTTLIIRGITGPVSDVQRALSLVAQGDLTAKARAHGKDELGDMARAINRSLEILSGTLMEVRGGSDRVADVSGNVRESAADIRSRAQQQADQVMKLTAAMQQLTVSVAEISNGSAQVSSAAARAQTAAEDGANLVQESHATSELAQHAANRASEAVGALSASIQQINAISTVIREIADQTNLLALNAAIEAARAGEAGRGFAVVADEVRKLAERTGQSTAEIANIVHRVESQAETAVAAMREVDADVEADAATVKRLEGAFAQILDAAREVSALADDIAHSTREQKLVAEQTADGMETISQAVEHTSASIAVMAGAADESARTADALRAVVGRFRMA</sequence>
<feature type="domain" description="Methyl-accepting transducer" evidence="5">
    <location>
        <begin position="271"/>
        <end position="507"/>
    </location>
</feature>
<dbReference type="CDD" id="cd11386">
    <property type="entry name" value="MCP_signal"/>
    <property type="match status" value="1"/>
</dbReference>
<dbReference type="InterPro" id="IPR003660">
    <property type="entry name" value="HAMP_dom"/>
</dbReference>
<evidence type="ECO:0000256" key="4">
    <source>
        <dbReference type="SAM" id="Phobius"/>
    </source>
</evidence>
<keyword evidence="1 3" id="KW-0807">Transducer</keyword>
<keyword evidence="4" id="KW-0472">Membrane</keyword>
<dbReference type="PROSITE" id="PS50885">
    <property type="entry name" value="HAMP"/>
    <property type="match status" value="1"/>
</dbReference>
<keyword evidence="4" id="KW-1133">Transmembrane helix</keyword>
<dbReference type="EMBL" id="WTVR01000020">
    <property type="protein sequence ID" value="NMF89204.1"/>
    <property type="molecule type" value="Genomic_DNA"/>
</dbReference>
<dbReference type="SMART" id="SM00283">
    <property type="entry name" value="MA"/>
    <property type="match status" value="1"/>
</dbReference>